<sequence>MENQVLPKKVPGFFSFRYGLSLLLHFCNGALMMQRTSLSLTMVVMVNGTMGPTNFSSRENSNNIKGPVYNWSPEIQGIILSSIFYGTIIVQIPVGCLSGIFSTKNMIAFGLFLSSVLTLLIPAAAQVGENLLIACRVVQGMAQGAMSVFQHNIWIQWAPPLERGRLTSISVSGVMLGPFIVLLATGLICDFLGWPLVFYIFGAYGCVLCLFWFILFYDDPKDHPFISINEKEYITSSLAQQDNPSTVKTLPIKSVLQSTPFWAISLSHFAFFWSNNFAVAYTPIFVNSVLHVDIRKNGFLSSLPFLFAYCFSILGGYAADFILSKNILSIISVRKLFTTLGMLLPVIFNMCMLYLGFHFYTVIIFLIISQATSSLAIPGTLINVLDIAPRYYGVLKGVATLIGMIGGIISSTVSGLILSMKSETSWHKIYFLMSAINISALIFYLIFAKAEIQDWAKESQDTRL</sequence>
<dbReference type="GO" id="GO:0006814">
    <property type="term" value="P:sodium ion transport"/>
    <property type="evidence" value="ECO:0007669"/>
    <property type="project" value="UniProtKB-KW"/>
</dbReference>
<keyword evidence="4" id="KW-1003">Cell membrane</keyword>
<evidence type="ECO:0000256" key="11">
    <source>
        <dbReference type="ARBA" id="ARBA00023180"/>
    </source>
</evidence>
<organism evidence="16 17">
    <name type="scientific">Octodon degus</name>
    <name type="common">Degu</name>
    <name type="synonym">Sciurus degus</name>
    <dbReference type="NCBI Taxonomy" id="10160"/>
    <lineage>
        <taxon>Eukaryota</taxon>
        <taxon>Metazoa</taxon>
        <taxon>Chordata</taxon>
        <taxon>Craniata</taxon>
        <taxon>Vertebrata</taxon>
        <taxon>Euteleostomi</taxon>
        <taxon>Mammalia</taxon>
        <taxon>Eutheria</taxon>
        <taxon>Euarchontoglires</taxon>
        <taxon>Glires</taxon>
        <taxon>Rodentia</taxon>
        <taxon>Hystricomorpha</taxon>
        <taxon>Octodontidae</taxon>
        <taxon>Octodon</taxon>
    </lineage>
</organism>
<evidence type="ECO:0000256" key="14">
    <source>
        <dbReference type="SAM" id="Phobius"/>
    </source>
</evidence>
<evidence type="ECO:0000256" key="2">
    <source>
        <dbReference type="ARBA" id="ARBA00008586"/>
    </source>
</evidence>
<dbReference type="RefSeq" id="XP_004640194.1">
    <property type="nucleotide sequence ID" value="XM_004640137.2"/>
</dbReference>
<comment type="catalytic activity">
    <reaction evidence="13">
        <text>3 Na(+)(out) + phosphate(out) = 3 Na(+)(in) + phosphate(in)</text>
        <dbReference type="Rhea" id="RHEA:71255"/>
        <dbReference type="ChEBI" id="CHEBI:29101"/>
        <dbReference type="ChEBI" id="CHEBI:43474"/>
    </reaction>
</comment>
<feature type="domain" description="Major facilitator superfamily (MFS) profile" evidence="15">
    <location>
        <begin position="5"/>
        <end position="452"/>
    </location>
</feature>
<keyword evidence="3" id="KW-0813">Transport</keyword>
<keyword evidence="12" id="KW-0739">Sodium transport</keyword>
<dbReference type="GO" id="GO:0015747">
    <property type="term" value="P:urate transport"/>
    <property type="evidence" value="ECO:0007669"/>
    <property type="project" value="TreeGrafter"/>
</dbReference>
<evidence type="ECO:0000313" key="17">
    <source>
        <dbReference type="RefSeq" id="XP_004640194.1"/>
    </source>
</evidence>
<dbReference type="AlphaFoldDB" id="A0A6P3F6X4"/>
<dbReference type="SUPFAM" id="SSF103473">
    <property type="entry name" value="MFS general substrate transporter"/>
    <property type="match status" value="1"/>
</dbReference>
<evidence type="ECO:0000259" key="15">
    <source>
        <dbReference type="PROSITE" id="PS50850"/>
    </source>
</evidence>
<feature type="transmembrane region" description="Helical" evidence="14">
    <location>
        <begin position="397"/>
        <end position="417"/>
    </location>
</feature>
<feature type="transmembrane region" description="Helical" evidence="14">
    <location>
        <begin position="75"/>
        <end position="94"/>
    </location>
</feature>
<keyword evidence="8" id="KW-0915">Sodium</keyword>
<dbReference type="PROSITE" id="PS50850">
    <property type="entry name" value="MFS"/>
    <property type="match status" value="1"/>
</dbReference>
<dbReference type="FunFam" id="1.20.1250.20:FF:000003">
    <property type="entry name" value="Solute carrier family 17 member 3"/>
    <property type="match status" value="1"/>
</dbReference>
<dbReference type="GO" id="GO:0006820">
    <property type="term" value="P:monoatomic anion transport"/>
    <property type="evidence" value="ECO:0007669"/>
    <property type="project" value="TreeGrafter"/>
</dbReference>
<dbReference type="CDD" id="cd17318">
    <property type="entry name" value="MFS_SLC17"/>
    <property type="match status" value="1"/>
</dbReference>
<dbReference type="InterPro" id="IPR036259">
    <property type="entry name" value="MFS_trans_sf"/>
</dbReference>
<evidence type="ECO:0000256" key="10">
    <source>
        <dbReference type="ARBA" id="ARBA00023136"/>
    </source>
</evidence>
<dbReference type="GeneID" id="101587872"/>
<feature type="transmembrane region" description="Helical" evidence="14">
    <location>
        <begin position="12"/>
        <end position="31"/>
    </location>
</feature>
<name>A0A6P3F6X4_OCTDE</name>
<feature type="transmembrane region" description="Helical" evidence="14">
    <location>
        <begin position="336"/>
        <end position="357"/>
    </location>
</feature>
<evidence type="ECO:0000256" key="4">
    <source>
        <dbReference type="ARBA" id="ARBA00022475"/>
    </source>
</evidence>
<proteinExistence type="inferred from homology"/>
<dbReference type="InterPro" id="IPR005829">
    <property type="entry name" value="Sugar_transporter_CS"/>
</dbReference>
<dbReference type="Proteomes" id="UP000515203">
    <property type="component" value="Unplaced"/>
</dbReference>
<dbReference type="PANTHER" id="PTHR11662:SF26">
    <property type="entry name" value="SODIUM-DEPENDENT PHOSPHATE TRANSPORT PROTEIN 1"/>
    <property type="match status" value="1"/>
</dbReference>
<dbReference type="CTD" id="6568"/>
<feature type="transmembrane region" description="Helical" evidence="14">
    <location>
        <begin position="363"/>
        <end position="385"/>
    </location>
</feature>
<keyword evidence="10 14" id="KW-0472">Membrane</keyword>
<dbReference type="PANTHER" id="PTHR11662">
    <property type="entry name" value="SOLUTE CARRIER FAMILY 17"/>
    <property type="match status" value="1"/>
</dbReference>
<evidence type="ECO:0000256" key="8">
    <source>
        <dbReference type="ARBA" id="ARBA00023053"/>
    </source>
</evidence>
<keyword evidence="6" id="KW-0769">Symport</keyword>
<keyword evidence="9" id="KW-0406">Ion transport</keyword>
<gene>
    <name evidence="17 18" type="primary">Slc17a1</name>
</gene>
<evidence type="ECO:0000256" key="13">
    <source>
        <dbReference type="ARBA" id="ARBA00035839"/>
    </source>
</evidence>
<feature type="transmembrane region" description="Helical" evidence="14">
    <location>
        <begin position="194"/>
        <end position="217"/>
    </location>
</feature>
<keyword evidence="5 14" id="KW-0812">Transmembrane</keyword>
<dbReference type="GO" id="GO:0016324">
    <property type="term" value="C:apical plasma membrane"/>
    <property type="evidence" value="ECO:0007669"/>
    <property type="project" value="UniProtKB-SubCell"/>
</dbReference>
<keyword evidence="7 14" id="KW-1133">Transmembrane helix</keyword>
<dbReference type="InterPro" id="IPR050382">
    <property type="entry name" value="MFS_Na/Anion_cotransporter"/>
</dbReference>
<feature type="transmembrane region" description="Helical" evidence="14">
    <location>
        <begin position="106"/>
        <end position="125"/>
    </location>
</feature>
<evidence type="ECO:0000256" key="5">
    <source>
        <dbReference type="ARBA" id="ARBA00022692"/>
    </source>
</evidence>
<evidence type="ECO:0000256" key="6">
    <source>
        <dbReference type="ARBA" id="ARBA00022847"/>
    </source>
</evidence>
<feature type="transmembrane region" description="Helical" evidence="14">
    <location>
        <begin position="166"/>
        <end position="188"/>
    </location>
</feature>
<dbReference type="FunFam" id="1.20.1250.20:FF:000060">
    <property type="entry name" value="Solute carrier family 17 member 3"/>
    <property type="match status" value="1"/>
</dbReference>
<evidence type="ECO:0000313" key="16">
    <source>
        <dbReference type="Proteomes" id="UP000515203"/>
    </source>
</evidence>
<dbReference type="InterPro" id="IPR011701">
    <property type="entry name" value="MFS"/>
</dbReference>
<evidence type="ECO:0000256" key="9">
    <source>
        <dbReference type="ARBA" id="ARBA00023065"/>
    </source>
</evidence>
<dbReference type="GO" id="GO:0044341">
    <property type="term" value="P:sodium-dependent phosphate transport"/>
    <property type="evidence" value="ECO:0007669"/>
    <property type="project" value="TreeGrafter"/>
</dbReference>
<dbReference type="Gene3D" id="1.20.1250.20">
    <property type="entry name" value="MFS general substrate transporter like domains"/>
    <property type="match status" value="2"/>
</dbReference>
<feature type="transmembrane region" description="Helical" evidence="14">
    <location>
        <begin position="429"/>
        <end position="447"/>
    </location>
</feature>
<dbReference type="PROSITE" id="PS00217">
    <property type="entry name" value="SUGAR_TRANSPORT_2"/>
    <property type="match status" value="1"/>
</dbReference>
<dbReference type="InterPro" id="IPR020846">
    <property type="entry name" value="MFS_dom"/>
</dbReference>
<accession>A0A6P3F6X4</accession>
<evidence type="ECO:0000313" key="18">
    <source>
        <dbReference type="RefSeq" id="XP_023555756.1"/>
    </source>
</evidence>
<dbReference type="Pfam" id="PF07690">
    <property type="entry name" value="MFS_1"/>
    <property type="match status" value="1"/>
</dbReference>
<keyword evidence="11" id="KW-0325">Glycoprotein</keyword>
<reference evidence="17 18" key="1">
    <citation type="submission" date="2025-04" db="UniProtKB">
        <authorList>
            <consortium name="RefSeq"/>
        </authorList>
    </citation>
    <scope>IDENTIFICATION</scope>
</reference>
<dbReference type="OrthoDB" id="2985014at2759"/>
<protein>
    <submittedName>
        <fullName evidence="17 18">Sodium-dependent phosphate transport protein 1</fullName>
    </submittedName>
</protein>
<comment type="similarity">
    <text evidence="2">Belongs to the major facilitator superfamily. Sodium/anion cotransporter family.</text>
</comment>
<keyword evidence="16" id="KW-1185">Reference proteome</keyword>
<dbReference type="GO" id="GO:0015293">
    <property type="term" value="F:symporter activity"/>
    <property type="evidence" value="ECO:0007669"/>
    <property type="project" value="UniProtKB-KW"/>
</dbReference>
<evidence type="ECO:0000256" key="3">
    <source>
        <dbReference type="ARBA" id="ARBA00022448"/>
    </source>
</evidence>
<comment type="subcellular location">
    <subcellularLocation>
        <location evidence="1">Apical cell membrane</location>
        <topology evidence="1">Multi-pass membrane protein</topology>
    </subcellularLocation>
</comment>
<evidence type="ECO:0000256" key="12">
    <source>
        <dbReference type="ARBA" id="ARBA00023201"/>
    </source>
</evidence>
<feature type="transmembrane region" description="Helical" evidence="14">
    <location>
        <begin position="261"/>
        <end position="286"/>
    </location>
</feature>
<dbReference type="RefSeq" id="XP_023555756.1">
    <property type="nucleotide sequence ID" value="XM_023699988.1"/>
</dbReference>
<feature type="transmembrane region" description="Helical" evidence="14">
    <location>
        <begin position="306"/>
        <end position="324"/>
    </location>
</feature>
<evidence type="ECO:0000256" key="7">
    <source>
        <dbReference type="ARBA" id="ARBA00022989"/>
    </source>
</evidence>
<evidence type="ECO:0000256" key="1">
    <source>
        <dbReference type="ARBA" id="ARBA00004424"/>
    </source>
</evidence>